<dbReference type="Gene3D" id="3.40.1180.10">
    <property type="entry name" value="Decaprenyl diphosphate synthase-like"/>
    <property type="match status" value="1"/>
</dbReference>
<feature type="binding site" evidence="2">
    <location>
        <position position="222"/>
    </location>
    <ligand>
        <name>Mg(2+)</name>
        <dbReference type="ChEBI" id="CHEBI:18420"/>
    </ligand>
</feature>
<dbReference type="PROSITE" id="PS01066">
    <property type="entry name" value="UPP_SYNTHASE"/>
    <property type="match status" value="1"/>
</dbReference>
<feature type="binding site" evidence="2">
    <location>
        <position position="203"/>
    </location>
    <ligand>
        <name>substrate</name>
    </ligand>
</feature>
<keyword evidence="1 2" id="KW-0808">Transferase</keyword>
<dbReference type="GO" id="GO:0045547">
    <property type="term" value="F:ditrans,polycis-polyprenyl diphosphate synthase [(2E,6E)-farnesyl diphosphate specific] activity"/>
    <property type="evidence" value="ECO:0007669"/>
    <property type="project" value="TreeGrafter"/>
</dbReference>
<feature type="binding site" evidence="2">
    <location>
        <begin position="209"/>
        <end position="211"/>
    </location>
    <ligand>
        <name>substrate</name>
    </ligand>
</feature>
<feature type="compositionally biased region" description="Basic and acidic residues" evidence="3">
    <location>
        <begin position="345"/>
        <end position="365"/>
    </location>
</feature>
<dbReference type="GO" id="GO:0000287">
    <property type="term" value="F:magnesium ion binding"/>
    <property type="evidence" value="ECO:0007669"/>
    <property type="project" value="UniProtKB-UniRule"/>
</dbReference>
<comment type="caution">
    <text evidence="4">The sequence shown here is derived from an EMBL/GenBank/DDBJ whole genome shotgun (WGS) entry which is preliminary data.</text>
</comment>
<name>M0PCH1_9EURY</name>
<comment type="subunit">
    <text evidence="2">Homodimer.</text>
</comment>
<reference evidence="4 5" key="1">
    <citation type="journal article" date="2014" name="PLoS Genet.">
        <title>Phylogenetically driven sequencing of extremely halophilic archaea reveals strategies for static and dynamic osmo-response.</title>
        <authorList>
            <person name="Becker E.A."/>
            <person name="Seitzer P.M."/>
            <person name="Tritt A."/>
            <person name="Larsen D."/>
            <person name="Krusor M."/>
            <person name="Yao A.I."/>
            <person name="Wu D."/>
            <person name="Madern D."/>
            <person name="Eisen J.A."/>
            <person name="Darling A.E."/>
            <person name="Facciotti M.T."/>
        </authorList>
    </citation>
    <scope>NUCLEOTIDE SEQUENCE [LARGE SCALE GENOMIC DNA]</scope>
    <source>
        <strain evidence="4 5">JCM 13560</strain>
    </source>
</reference>
<comment type="cofactor">
    <cofactor evidence="2">
        <name>Mg(2+)</name>
        <dbReference type="ChEBI" id="CHEBI:18420"/>
    </cofactor>
    <text evidence="2">Binds 2 magnesium ions per subunit.</text>
</comment>
<keyword evidence="5" id="KW-1185">Reference proteome</keyword>
<comment type="catalytic activity">
    <reaction evidence="2">
        <text>geranylgeranyl diphosphate + 7 isopentenyl diphosphate = tri-trans,hepta-cis-undecaprenyl diphosphate + 7 diphosphate</text>
        <dbReference type="Rhea" id="RHEA:27622"/>
        <dbReference type="ChEBI" id="CHEBI:33019"/>
        <dbReference type="ChEBI" id="CHEBI:57533"/>
        <dbReference type="ChEBI" id="CHEBI:60388"/>
        <dbReference type="ChEBI" id="CHEBI:128769"/>
        <dbReference type="EC" id="2.5.1.89"/>
    </reaction>
</comment>
<feature type="binding site" evidence="2">
    <location>
        <position position="84"/>
    </location>
    <ligand>
        <name>substrate</name>
    </ligand>
</feature>
<feature type="binding site" evidence="2">
    <location>
        <begin position="34"/>
        <end position="37"/>
    </location>
    <ligand>
        <name>substrate</name>
    </ligand>
</feature>
<dbReference type="Pfam" id="PF01255">
    <property type="entry name" value="Prenyltransf"/>
    <property type="match status" value="1"/>
</dbReference>
<dbReference type="EC" id="2.5.1.89" evidence="2"/>
<gene>
    <name evidence="2" type="primary">uppS</name>
    <name evidence="4" type="ORF">C461_08439</name>
</gene>
<keyword evidence="2" id="KW-0460">Magnesium</keyword>
<comment type="function">
    <text evidence="2">Catalyzes the sequential condensation of isopentenyl diphosphate (IPP) with geranylgeranyl diphosphate (GGPP) to yield (2Z,6Z,10Z,14Z,18Z,22Z,26Z,30E,34E,38E)-undecaprenyl diphosphate (tritrans,heptacis-UPP). It is probably the precursor of glycosyl carrier lipids.</text>
</comment>
<dbReference type="GO" id="GO:0016094">
    <property type="term" value="P:polyprenol biosynthetic process"/>
    <property type="evidence" value="ECO:0007669"/>
    <property type="project" value="TreeGrafter"/>
</dbReference>
<dbReference type="RefSeq" id="WP_008000312.1">
    <property type="nucleotide sequence ID" value="NZ_AOJI01000022.1"/>
</dbReference>
<evidence type="ECO:0000256" key="2">
    <source>
        <dbReference type="HAMAP-Rule" id="MF_01139"/>
    </source>
</evidence>
<protein>
    <recommendedName>
        <fullName evidence="2">Tritrans,polycis-undecaprenyl-diphosphate synthase (geranylgeranyl-diphosphate specific)</fullName>
        <ecNumber evidence="2">2.5.1.89</ecNumber>
    </recommendedName>
    <alternativeName>
        <fullName evidence="2">Undecaprenyl diphosphate synthase</fullName>
        <shortName evidence="2">UDS</shortName>
    </alternativeName>
    <alternativeName>
        <fullName evidence="2">Undecaprenyl pyrophosphate synthase</fullName>
        <shortName evidence="2">UPP synthase</shortName>
    </alternativeName>
</protein>
<dbReference type="NCBIfam" id="TIGR00055">
    <property type="entry name" value="uppS"/>
    <property type="match status" value="1"/>
</dbReference>
<comment type="similarity">
    <text evidence="2">Belongs to the UPP synthase family.</text>
</comment>
<dbReference type="SUPFAM" id="SSF64005">
    <property type="entry name" value="Undecaprenyl diphosphate synthase"/>
    <property type="match status" value="1"/>
</dbReference>
<dbReference type="Proteomes" id="UP000011575">
    <property type="component" value="Unassembled WGS sequence"/>
</dbReference>
<dbReference type="EMBL" id="AOJI01000022">
    <property type="protein sequence ID" value="EMA67741.1"/>
    <property type="molecule type" value="Genomic_DNA"/>
</dbReference>
<feature type="binding site" evidence="2">
    <location>
        <begin position="78"/>
        <end position="80"/>
    </location>
    <ligand>
        <name>substrate</name>
    </ligand>
</feature>
<organism evidence="4 5">
    <name type="scientific">Halorubrum aidingense JCM 13560</name>
    <dbReference type="NCBI Taxonomy" id="1230454"/>
    <lineage>
        <taxon>Archaea</taxon>
        <taxon>Methanobacteriati</taxon>
        <taxon>Methanobacteriota</taxon>
        <taxon>Stenosarchaea group</taxon>
        <taxon>Halobacteria</taxon>
        <taxon>Halobacteriales</taxon>
        <taxon>Haloferacaceae</taxon>
        <taxon>Halorubrum</taxon>
    </lineage>
</organism>
<dbReference type="OrthoDB" id="8293at2157"/>
<evidence type="ECO:0000256" key="3">
    <source>
        <dbReference type="SAM" id="MobiDB-lite"/>
    </source>
</evidence>
<feature type="binding site" evidence="2">
    <location>
        <position position="82"/>
    </location>
    <ligand>
        <name>substrate</name>
    </ligand>
</feature>
<dbReference type="CDD" id="cd00475">
    <property type="entry name" value="Cis_IPPS"/>
    <property type="match status" value="1"/>
</dbReference>
<evidence type="ECO:0000313" key="4">
    <source>
        <dbReference type="EMBL" id="EMA67741.1"/>
    </source>
</evidence>
<dbReference type="HAMAP" id="MF_01139">
    <property type="entry name" value="ISPT"/>
    <property type="match status" value="1"/>
</dbReference>
<feature type="region of interest" description="Disordered" evidence="3">
    <location>
        <begin position="297"/>
        <end position="365"/>
    </location>
</feature>
<feature type="active site" description="Proton acceptor" evidence="2">
    <location>
        <position position="81"/>
    </location>
</feature>
<dbReference type="PANTHER" id="PTHR10291">
    <property type="entry name" value="DEHYDRODOLICHYL DIPHOSPHATE SYNTHASE FAMILY MEMBER"/>
    <property type="match status" value="1"/>
</dbReference>
<dbReference type="PATRIC" id="fig|1230454.4.peg.1708"/>
<feature type="active site" evidence="2">
    <location>
        <position position="33"/>
    </location>
</feature>
<sequence>MLHRLRDLAARVYRQHLRREIESVPDHVAVIQDGNRRYARERGDDAPQGHRAGADTTERVLDWCADLGVTELTLYAFSTENFERPAEELEPLFDLLEGKLREFADADRVHEQGVRVRAIGDVERLPERVRDAVEYAERRTADNDQFTLNIALAYGGRTELLDAARGIATDVAAGDLEPEAVDVETVEDRLYDRPLRDVDLIVRTGGDERTSNFLPWHANGNEAAVYFCAPYWPEFSEAEFLRAIRTYQAREASWQRARAERAVALVRAVAEVELAEAHAVAGRLRERVPRLDGDLLDAALPGGRGDAAGRRVPEDAGGEDDAGDRRDGSADAGGSAETDDSDGERDERDERDESTPTETESKLAD</sequence>
<feature type="binding site" evidence="2">
    <location>
        <position position="33"/>
    </location>
    <ligand>
        <name>Mg(2+)</name>
        <dbReference type="ChEBI" id="CHEBI:18420"/>
    </ligand>
</feature>
<proteinExistence type="inferred from homology"/>
<evidence type="ECO:0000256" key="1">
    <source>
        <dbReference type="ARBA" id="ARBA00022679"/>
    </source>
</evidence>
<dbReference type="InterPro" id="IPR036424">
    <property type="entry name" value="UPP_synth-like_sf"/>
</dbReference>
<dbReference type="PANTHER" id="PTHR10291:SF43">
    <property type="entry name" value="DEHYDRODOLICHYL DIPHOSPHATE SYNTHASE COMPLEX SUBUNIT DHDDS"/>
    <property type="match status" value="1"/>
</dbReference>
<evidence type="ECO:0000313" key="5">
    <source>
        <dbReference type="Proteomes" id="UP000011575"/>
    </source>
</evidence>
<comment type="caution">
    <text evidence="2">Lacks conserved residue(s) required for the propagation of feature annotation.</text>
</comment>
<feature type="binding site" evidence="2">
    <location>
        <position position="50"/>
    </location>
    <ligand>
        <name>substrate</name>
    </ligand>
</feature>
<keyword evidence="2" id="KW-0479">Metal-binding</keyword>
<dbReference type="InterPro" id="IPR001441">
    <property type="entry name" value="UPP_synth-like"/>
</dbReference>
<dbReference type="STRING" id="1230454.C461_08439"/>
<dbReference type="InterPro" id="IPR018520">
    <property type="entry name" value="UPP_synth-like_CS"/>
</dbReference>
<dbReference type="AlphaFoldDB" id="M0PCH1"/>
<accession>M0PCH1</accession>